<dbReference type="Proteomes" id="UP000663981">
    <property type="component" value="Unassembled WGS sequence"/>
</dbReference>
<evidence type="ECO:0000313" key="1">
    <source>
        <dbReference type="EMBL" id="MBO1513241.1"/>
    </source>
</evidence>
<organism evidence="1 2">
    <name type="scientific">Metabacillus bambusae</name>
    <dbReference type="NCBI Taxonomy" id="2795218"/>
    <lineage>
        <taxon>Bacteria</taxon>
        <taxon>Bacillati</taxon>
        <taxon>Bacillota</taxon>
        <taxon>Bacilli</taxon>
        <taxon>Bacillales</taxon>
        <taxon>Bacillaceae</taxon>
        <taxon>Metabacillus</taxon>
    </lineage>
</organism>
<reference evidence="1 2" key="1">
    <citation type="submission" date="2021-03" db="EMBL/GenBank/DDBJ databases">
        <title>Whole genome sequence of Metabacillus bambusae BG109.</title>
        <authorList>
            <person name="Jeong J.W."/>
        </authorList>
    </citation>
    <scope>NUCLEOTIDE SEQUENCE [LARGE SCALE GENOMIC DNA]</scope>
    <source>
        <strain evidence="1 2">BG109</strain>
    </source>
</reference>
<sequence length="48" mass="5551">MNKEGYFVTCSKCEGNNIKYDYENTIFNTKTGETVTPVRCLECNYETV</sequence>
<comment type="caution">
    <text evidence="1">The sequence shown here is derived from an EMBL/GenBank/DDBJ whole genome shotgun (WGS) entry which is preliminary data.</text>
</comment>
<name>A0ABS3N4K7_9BACI</name>
<protein>
    <submittedName>
        <fullName evidence="1">Uncharacterized protein</fullName>
    </submittedName>
</protein>
<dbReference type="RefSeq" id="WP_207980185.1">
    <property type="nucleotide sequence ID" value="NZ_JAGDEL010000012.1"/>
</dbReference>
<keyword evidence="2" id="KW-1185">Reference proteome</keyword>
<evidence type="ECO:0000313" key="2">
    <source>
        <dbReference type="Proteomes" id="UP000663981"/>
    </source>
</evidence>
<accession>A0ABS3N4K7</accession>
<dbReference type="EMBL" id="JAGDEL010000012">
    <property type="protein sequence ID" value="MBO1513241.1"/>
    <property type="molecule type" value="Genomic_DNA"/>
</dbReference>
<proteinExistence type="predicted"/>
<gene>
    <name evidence="1" type="ORF">I7822_16450</name>
</gene>